<feature type="compositionally biased region" description="Basic and acidic residues" evidence="2">
    <location>
        <begin position="503"/>
        <end position="512"/>
    </location>
</feature>
<name>A0AAX4PHH0_9CHLO</name>
<dbReference type="GO" id="GO:0035735">
    <property type="term" value="P:intraciliary transport involved in cilium assembly"/>
    <property type="evidence" value="ECO:0007669"/>
    <property type="project" value="InterPro"/>
</dbReference>
<dbReference type="InterPro" id="IPR030465">
    <property type="entry name" value="CEP131"/>
</dbReference>
<keyword evidence="1" id="KW-0175">Coiled coil</keyword>
<feature type="region of interest" description="Disordered" evidence="2">
    <location>
        <begin position="31"/>
        <end position="118"/>
    </location>
</feature>
<dbReference type="EMBL" id="CP151512">
    <property type="protein sequence ID" value="WZN65346.1"/>
    <property type="molecule type" value="Genomic_DNA"/>
</dbReference>
<feature type="region of interest" description="Disordered" evidence="2">
    <location>
        <begin position="466"/>
        <end position="553"/>
    </location>
</feature>
<keyword evidence="4" id="KW-1185">Reference proteome</keyword>
<evidence type="ECO:0000313" key="4">
    <source>
        <dbReference type="Proteomes" id="UP001472866"/>
    </source>
</evidence>
<feature type="compositionally biased region" description="Basic and acidic residues" evidence="2">
    <location>
        <begin position="519"/>
        <end position="553"/>
    </location>
</feature>
<evidence type="ECO:0000256" key="2">
    <source>
        <dbReference type="SAM" id="MobiDB-lite"/>
    </source>
</evidence>
<dbReference type="PANTHER" id="PTHR31540:SF1">
    <property type="entry name" value="CENTROSOMAL PROTEIN OF 131 KDA"/>
    <property type="match status" value="1"/>
</dbReference>
<dbReference type="Proteomes" id="UP001472866">
    <property type="component" value="Chromosome 12"/>
</dbReference>
<sequence length="789" mass="90418">MESPSKAKDDANLERRSKSLCASTAVVCEVDSETEEVESVEDFAAEGPTTPEEAAHFFQATEEKSGGSDGVALSPDPVPRKRMPKELPNRLRALKERDRNASQCVEGNSPKPASKARLPRFDLAGSQDLLQSTDKLQDILQFLKRADTDIDEGQARAKQVQSQAQTTRRSSPGPSPPPHAVAIAESAGNVRLSSSSSILRISANLERVGESLVGMRAQRSRCDETASPERGEAVGILEEISGEHEEGAPSGQAEAISTVCTGVHNKIKGLHVRIQSQNEAMASLERQVEEGKKRQKKLEEDFLQRITQALDKQGREHETSLKRHLNFIDRILKDKDVLSKKCEGLAGELKSLEEMYSSKIERLQQQWACELKKQKEVWHQAEKARREAWLSEKTREIKEMTIKGLEPEIQRLIQKSKADLEDQEQRHAQDTRKKVEECKDYYESYIHSLRDQWRRERDDLIEHERATASSRLREQGDRHDSQTESLRMRLVSDFESKLSSLETQKREEHTRSDNALSRLRKEHDEEVAKLTKGFEERARERDREADAEKERMREKFETEREGWRQMIVKKIKEEFQAREEEARKAMESERNQELELIVTKLEQETHMAREACVEEFERRAREMREKHAEEVKELRESNQRFSDKYREAAQVSQTSKKEISSIQSLNKASARELEVKAETITFLETQLAACRREAAAKDKDVKAMYEDKCVILEQKAASYGERAETSERKLGEATEEIARLTLKGKTDMAEVEARVKEAITKRENIISHLQNELLSLQQNLEQTEGLLDH</sequence>
<reference evidence="3 4" key="1">
    <citation type="submission" date="2024-03" db="EMBL/GenBank/DDBJ databases">
        <title>Complete genome sequence of the green alga Chloropicon roscoffensis RCC1871.</title>
        <authorList>
            <person name="Lemieux C."/>
            <person name="Pombert J.-F."/>
            <person name="Otis C."/>
            <person name="Turmel M."/>
        </authorList>
    </citation>
    <scope>NUCLEOTIDE SEQUENCE [LARGE SCALE GENOMIC DNA]</scope>
    <source>
        <strain evidence="3 4">RCC1871</strain>
    </source>
</reference>
<feature type="compositionally biased region" description="Acidic residues" evidence="2">
    <location>
        <begin position="31"/>
        <end position="44"/>
    </location>
</feature>
<dbReference type="AlphaFoldDB" id="A0AAX4PHH0"/>
<feature type="compositionally biased region" description="Basic and acidic residues" evidence="2">
    <location>
        <begin position="84"/>
        <end position="100"/>
    </location>
</feature>
<accession>A0AAX4PHH0</accession>
<feature type="compositionally biased region" description="Polar residues" evidence="2">
    <location>
        <begin position="159"/>
        <end position="169"/>
    </location>
</feature>
<evidence type="ECO:0000313" key="3">
    <source>
        <dbReference type="EMBL" id="WZN65346.1"/>
    </source>
</evidence>
<proteinExistence type="predicted"/>
<gene>
    <name evidence="3" type="ORF">HKI87_12g69040</name>
</gene>
<feature type="compositionally biased region" description="Basic and acidic residues" evidence="2">
    <location>
        <begin position="466"/>
        <end position="496"/>
    </location>
</feature>
<dbReference type="PANTHER" id="PTHR31540">
    <property type="entry name" value="CENTROSOMAL PROTEIN OF 131 KDA"/>
    <property type="match status" value="1"/>
</dbReference>
<feature type="coiled-coil region" evidence="1">
    <location>
        <begin position="267"/>
        <end position="301"/>
    </location>
</feature>
<evidence type="ECO:0000256" key="1">
    <source>
        <dbReference type="SAM" id="Coils"/>
    </source>
</evidence>
<dbReference type="GO" id="GO:0005929">
    <property type="term" value="C:cilium"/>
    <property type="evidence" value="ECO:0007669"/>
    <property type="project" value="GOC"/>
</dbReference>
<feature type="coiled-coil region" evidence="1">
    <location>
        <begin position="723"/>
        <end position="786"/>
    </location>
</feature>
<feature type="region of interest" description="Disordered" evidence="2">
    <location>
        <begin position="153"/>
        <end position="179"/>
    </location>
</feature>
<protein>
    <submittedName>
        <fullName evidence="3">Centrosomal protein</fullName>
    </submittedName>
</protein>
<organism evidence="3 4">
    <name type="scientific">Chloropicon roscoffensis</name>
    <dbReference type="NCBI Taxonomy" id="1461544"/>
    <lineage>
        <taxon>Eukaryota</taxon>
        <taxon>Viridiplantae</taxon>
        <taxon>Chlorophyta</taxon>
        <taxon>Chloropicophyceae</taxon>
        <taxon>Chloropicales</taxon>
        <taxon>Chloropicaceae</taxon>
        <taxon>Chloropicon</taxon>
    </lineage>
</organism>